<protein>
    <submittedName>
        <fullName evidence="2">Uncharacterized protein</fullName>
    </submittedName>
</protein>
<dbReference type="RefSeq" id="WP_062165556.1">
    <property type="nucleotide sequence ID" value="NZ_AP014690.1"/>
</dbReference>
<feature type="compositionally biased region" description="Basic and acidic residues" evidence="1">
    <location>
        <begin position="69"/>
        <end position="78"/>
    </location>
</feature>
<dbReference type="AlphaFoldDB" id="A0AAN4R546"/>
<name>A0AAN4R546_9PROT</name>
<evidence type="ECO:0000313" key="3">
    <source>
        <dbReference type="Proteomes" id="UP000321287"/>
    </source>
</evidence>
<gene>
    <name evidence="2" type="ORF">ABO01nite_25820</name>
</gene>
<dbReference type="GeneID" id="78227804"/>
<accession>A0AAN4R546</accession>
<comment type="caution">
    <text evidence="2">The sequence shown here is derived from an EMBL/GenBank/DDBJ whole genome shotgun (WGS) entry which is preliminary data.</text>
</comment>
<feature type="region of interest" description="Disordered" evidence="1">
    <location>
        <begin position="18"/>
        <end position="37"/>
    </location>
</feature>
<sequence length="78" mass="8212">MIRYLSTGAADLARLLAQSHGSRGHGPQGAAPHGHMAQSSLVWAEAQMFFGFDSAERSEASATGGSTHWSERTEGLAI</sequence>
<feature type="region of interest" description="Disordered" evidence="1">
    <location>
        <begin position="57"/>
        <end position="78"/>
    </location>
</feature>
<evidence type="ECO:0000256" key="1">
    <source>
        <dbReference type="SAM" id="MobiDB-lite"/>
    </source>
</evidence>
<organism evidence="2 3">
    <name type="scientific">Asaia bogorensis NBRC 16594</name>
    <dbReference type="NCBI Taxonomy" id="1231624"/>
    <lineage>
        <taxon>Bacteria</taxon>
        <taxon>Pseudomonadati</taxon>
        <taxon>Pseudomonadota</taxon>
        <taxon>Alphaproteobacteria</taxon>
        <taxon>Acetobacterales</taxon>
        <taxon>Acetobacteraceae</taxon>
        <taxon>Asaia</taxon>
    </lineage>
</organism>
<dbReference type="EMBL" id="BJVS01000008">
    <property type="protein sequence ID" value="GEL54575.1"/>
    <property type="molecule type" value="Genomic_DNA"/>
</dbReference>
<proteinExistence type="predicted"/>
<keyword evidence="3" id="KW-1185">Reference proteome</keyword>
<reference evidence="2 3" key="1">
    <citation type="submission" date="2019-07" db="EMBL/GenBank/DDBJ databases">
        <title>Whole genome shotgun sequence of Asaia bogorensis NBRC 16594.</title>
        <authorList>
            <person name="Hosoyama A."/>
            <person name="Uohara A."/>
            <person name="Ohji S."/>
            <person name="Ichikawa N."/>
        </authorList>
    </citation>
    <scope>NUCLEOTIDE SEQUENCE [LARGE SCALE GENOMIC DNA]</scope>
    <source>
        <strain evidence="2 3">NBRC 16594</strain>
    </source>
</reference>
<evidence type="ECO:0000313" key="2">
    <source>
        <dbReference type="EMBL" id="GEL54575.1"/>
    </source>
</evidence>
<dbReference type="Proteomes" id="UP000321287">
    <property type="component" value="Unassembled WGS sequence"/>
</dbReference>
<dbReference type="KEGG" id="abg:Asbog_02804"/>